<dbReference type="Pfam" id="PF07729">
    <property type="entry name" value="FCD"/>
    <property type="match status" value="1"/>
</dbReference>
<evidence type="ECO:0000256" key="2">
    <source>
        <dbReference type="ARBA" id="ARBA00023125"/>
    </source>
</evidence>
<dbReference type="InterPro" id="IPR011711">
    <property type="entry name" value="GntR_C"/>
</dbReference>
<dbReference type="InterPro" id="IPR036390">
    <property type="entry name" value="WH_DNA-bd_sf"/>
</dbReference>
<evidence type="ECO:0000313" key="5">
    <source>
        <dbReference type="EMBL" id="MEW9306259.1"/>
    </source>
</evidence>
<dbReference type="SUPFAM" id="SSF46785">
    <property type="entry name" value="Winged helix' DNA-binding domain"/>
    <property type="match status" value="1"/>
</dbReference>
<dbReference type="Pfam" id="PF00392">
    <property type="entry name" value="GntR"/>
    <property type="match status" value="1"/>
</dbReference>
<evidence type="ECO:0000313" key="6">
    <source>
        <dbReference type="Proteomes" id="UP001555786"/>
    </source>
</evidence>
<dbReference type="Gene3D" id="1.20.120.530">
    <property type="entry name" value="GntR ligand-binding domain-like"/>
    <property type="match status" value="1"/>
</dbReference>
<dbReference type="SUPFAM" id="SSF48008">
    <property type="entry name" value="GntR ligand-binding domain-like"/>
    <property type="match status" value="1"/>
</dbReference>
<name>A0ABV3PLT0_9HYPH</name>
<proteinExistence type="predicted"/>
<dbReference type="PANTHER" id="PTHR43537">
    <property type="entry name" value="TRANSCRIPTIONAL REGULATOR, GNTR FAMILY"/>
    <property type="match status" value="1"/>
</dbReference>
<dbReference type="InterPro" id="IPR000524">
    <property type="entry name" value="Tscrpt_reg_HTH_GntR"/>
</dbReference>
<dbReference type="Proteomes" id="UP001555786">
    <property type="component" value="Unassembled WGS sequence"/>
</dbReference>
<dbReference type="RefSeq" id="WP_181161111.1">
    <property type="nucleotide sequence ID" value="NZ_JBFNQD010000003.1"/>
</dbReference>
<organism evidence="5 6">
    <name type="scientific">Labrys neptuniae</name>
    <dbReference type="NCBI Taxonomy" id="376174"/>
    <lineage>
        <taxon>Bacteria</taxon>
        <taxon>Pseudomonadati</taxon>
        <taxon>Pseudomonadota</taxon>
        <taxon>Alphaproteobacteria</taxon>
        <taxon>Hyphomicrobiales</taxon>
        <taxon>Xanthobacteraceae</taxon>
        <taxon>Labrys</taxon>
    </lineage>
</organism>
<dbReference type="InterPro" id="IPR036388">
    <property type="entry name" value="WH-like_DNA-bd_sf"/>
</dbReference>
<reference evidence="5 6" key="1">
    <citation type="submission" date="2024-07" db="EMBL/GenBank/DDBJ databases">
        <title>Description of Labrys sedimenti sp. nov., isolated from a diclofenac-degrading enrichment culture.</title>
        <authorList>
            <person name="Tancsics A."/>
            <person name="Csepanyi A."/>
        </authorList>
    </citation>
    <scope>NUCLEOTIDE SEQUENCE [LARGE SCALE GENOMIC DNA]</scope>
    <source>
        <strain evidence="5 6">LMG 23578</strain>
    </source>
</reference>
<sequence>MFERDTAISTMSAQVARIIGTRITSGEFRPGDTLPIENELCQAYGVSRSTVREAVKNLAAKGLVEVSPKTGTRVLPFADWNLLDQDVLSWRLNAQFDERIIEDLYEMRNCFEPRACFLAARDGSADDLERIRMRFSDLVSMLGQPALAAGAETEFHLAIMTATHNGLFVTIGRAVKTALKVSFGLTQRSANGQAMDLQPYQAVVSAILARKADEASRAMSQLLEISRARMLEALRNAPRAVEKTAGE</sequence>
<comment type="caution">
    <text evidence="5">The sequence shown here is derived from an EMBL/GenBank/DDBJ whole genome shotgun (WGS) entry which is preliminary data.</text>
</comment>
<dbReference type="InterPro" id="IPR008920">
    <property type="entry name" value="TF_FadR/GntR_C"/>
</dbReference>
<dbReference type="Gene3D" id="1.10.10.10">
    <property type="entry name" value="Winged helix-like DNA-binding domain superfamily/Winged helix DNA-binding domain"/>
    <property type="match status" value="1"/>
</dbReference>
<keyword evidence="1" id="KW-0805">Transcription regulation</keyword>
<keyword evidence="2" id="KW-0238">DNA-binding</keyword>
<dbReference type="CDD" id="cd07377">
    <property type="entry name" value="WHTH_GntR"/>
    <property type="match status" value="1"/>
</dbReference>
<accession>A0ABV3PLT0</accession>
<dbReference type="PROSITE" id="PS50949">
    <property type="entry name" value="HTH_GNTR"/>
    <property type="match status" value="1"/>
</dbReference>
<evidence type="ECO:0000259" key="4">
    <source>
        <dbReference type="PROSITE" id="PS50949"/>
    </source>
</evidence>
<gene>
    <name evidence="5" type="ORF">ABXS05_11965</name>
</gene>
<keyword evidence="3" id="KW-0804">Transcription</keyword>
<dbReference type="EMBL" id="JBFNQD010000003">
    <property type="protein sequence ID" value="MEW9306259.1"/>
    <property type="molecule type" value="Genomic_DNA"/>
</dbReference>
<keyword evidence="6" id="KW-1185">Reference proteome</keyword>
<feature type="domain" description="HTH gntR-type" evidence="4">
    <location>
        <begin position="9"/>
        <end position="77"/>
    </location>
</feature>
<dbReference type="PRINTS" id="PR00035">
    <property type="entry name" value="HTHGNTR"/>
</dbReference>
<dbReference type="SMART" id="SM00345">
    <property type="entry name" value="HTH_GNTR"/>
    <property type="match status" value="1"/>
</dbReference>
<dbReference type="SMART" id="SM00895">
    <property type="entry name" value="FCD"/>
    <property type="match status" value="1"/>
</dbReference>
<dbReference type="PANTHER" id="PTHR43537:SF44">
    <property type="entry name" value="GNTR FAMILY REGULATORY PROTEIN"/>
    <property type="match status" value="1"/>
</dbReference>
<evidence type="ECO:0000256" key="3">
    <source>
        <dbReference type="ARBA" id="ARBA00023163"/>
    </source>
</evidence>
<evidence type="ECO:0000256" key="1">
    <source>
        <dbReference type="ARBA" id="ARBA00023015"/>
    </source>
</evidence>
<protein>
    <submittedName>
        <fullName evidence="5">FadR/GntR family transcriptional regulator</fullName>
    </submittedName>
</protein>